<dbReference type="Gene3D" id="3.30.1370.10">
    <property type="entry name" value="K Homology domain, type 1"/>
    <property type="match status" value="5"/>
</dbReference>
<dbReference type="InterPro" id="IPR036612">
    <property type="entry name" value="KH_dom_type_1_sf"/>
</dbReference>
<dbReference type="Pfam" id="PF00013">
    <property type="entry name" value="KH_1"/>
    <property type="match status" value="5"/>
</dbReference>
<feature type="domain" description="K Homology" evidence="4">
    <location>
        <begin position="150"/>
        <end position="217"/>
    </location>
</feature>
<protein>
    <submittedName>
        <fullName evidence="6">KH domain-containing protein HEN4-like</fullName>
    </submittedName>
</protein>
<reference evidence="6" key="2">
    <citation type="submission" date="2025-08" db="UniProtKB">
        <authorList>
            <consortium name="RefSeq"/>
        </authorList>
    </citation>
    <scope>IDENTIFICATION</scope>
    <source>
        <tissue evidence="6">Etiolated seedlings</tissue>
    </source>
</reference>
<feature type="domain" description="K Homology" evidence="4">
    <location>
        <begin position="314"/>
        <end position="390"/>
    </location>
</feature>
<evidence type="ECO:0000259" key="4">
    <source>
        <dbReference type="SMART" id="SM00322"/>
    </source>
</evidence>
<keyword evidence="5" id="KW-1185">Reference proteome</keyword>
<evidence type="ECO:0000313" key="5">
    <source>
        <dbReference type="Proteomes" id="UP000087171"/>
    </source>
</evidence>
<name>A0A1S3EJQ7_CICAR</name>
<evidence type="ECO:0000256" key="2">
    <source>
        <dbReference type="PROSITE-ProRule" id="PRU00117"/>
    </source>
</evidence>
<sequence>MGSNFHSPPAKRSISGLPDPNPFPPNGAFKRAKPSKAQQPIAVPSGHVAFRLLCNASRIGGVIGKSGAVIKNLQQSTGAKIRIEDSPSESPDRIIMVIASSALDGKIMMRSHGSDGEAVEVSKAQEALLRVFDRILEVAAETEGIELGDRIVSCRLVADSVQAGSVIGKGGNVVEKIKRDTGCKIRVCRDNSDEVIEIEGNVSPVKKALVAVSRRLQDCHLADRAKTMGRNPHEVVHHEALVGVPRETFTSIARDTFIGAPRETLTDLHVDHLLQRGSALSTLPSSSNSYATGVHSLSAEVNRVSSLEPKAHQQEITFKILCSNDKVGGIIGKGGNIVRALQSETGATISIGPSVAECEDRLITVTASENLESRYSPAQKAVVLVFSRSVETGIEKGIDSGLKTGSSVMARLVIPSNQVGCLLGKGGVIVSEMRKATGANIRIIGTDQVPKCASDNDQVVQITGEFSNVQDALYNATGRLRDNLFGTQNIAGTRNLSSVQADTSPYERLRDVPLGGQSFLRADTSPYERLRDVPLGGQSFLRADTGPYARLREGPLGGQSSLQADTSPYVRLREGPLGGQSSLQADTGPYVRLKNGPLGGQSSLQADTGPYVRLRDGPLGDQSSLQADTSSYGRLRDGPLGGQSSLQADISPYVRMRDGPLGGQSSLQADTSSYGRLRDVVPLGGQSAAGISHSLNRHTFSQGIDHLAFTRNYDRPSSPGLWTPPRVAGINSRSINEASWESASRKGGLELVSGSKSAIVTNTSVEIVVPEDTLDLVYGENGSNLARLRQISGAKVVIYQPRPGTSDRTIVISGSPDETQAAQSLLQAFILNGSS</sequence>
<dbReference type="CDD" id="cd22462">
    <property type="entry name" value="KH-I_HEN4_like_rpt5"/>
    <property type="match status" value="1"/>
</dbReference>
<feature type="compositionally biased region" description="Polar residues" evidence="3">
    <location>
        <begin position="621"/>
        <end position="632"/>
    </location>
</feature>
<dbReference type="SUPFAM" id="SSF54791">
    <property type="entry name" value="Eukaryotic type KH-domain (KH-domain type I)"/>
    <property type="match status" value="5"/>
</dbReference>
<dbReference type="AlphaFoldDB" id="A0A1S3EJQ7"/>
<feature type="region of interest" description="Disordered" evidence="3">
    <location>
        <begin position="1"/>
        <end position="40"/>
    </location>
</feature>
<dbReference type="Proteomes" id="UP000087171">
    <property type="component" value="Chromosome Ca1"/>
</dbReference>
<feature type="region of interest" description="Disordered" evidence="3">
    <location>
        <begin position="571"/>
        <end position="646"/>
    </location>
</feature>
<dbReference type="InterPro" id="IPR004088">
    <property type="entry name" value="KH_dom_type_1"/>
</dbReference>
<dbReference type="KEGG" id="cam:101505699"/>
<organism evidence="5 6">
    <name type="scientific">Cicer arietinum</name>
    <name type="common">Chickpea</name>
    <name type="synonym">Garbanzo</name>
    <dbReference type="NCBI Taxonomy" id="3827"/>
    <lineage>
        <taxon>Eukaryota</taxon>
        <taxon>Viridiplantae</taxon>
        <taxon>Streptophyta</taxon>
        <taxon>Embryophyta</taxon>
        <taxon>Tracheophyta</taxon>
        <taxon>Spermatophyta</taxon>
        <taxon>Magnoliopsida</taxon>
        <taxon>eudicotyledons</taxon>
        <taxon>Gunneridae</taxon>
        <taxon>Pentapetalae</taxon>
        <taxon>rosids</taxon>
        <taxon>fabids</taxon>
        <taxon>Fabales</taxon>
        <taxon>Fabaceae</taxon>
        <taxon>Papilionoideae</taxon>
        <taxon>50 kb inversion clade</taxon>
        <taxon>NPAAA clade</taxon>
        <taxon>Hologalegina</taxon>
        <taxon>IRL clade</taxon>
        <taxon>Cicereae</taxon>
        <taxon>Cicer</taxon>
    </lineage>
</organism>
<proteinExistence type="predicted"/>
<dbReference type="STRING" id="3827.A0A1S3EJQ7"/>
<evidence type="ECO:0000313" key="6">
    <source>
        <dbReference type="RefSeq" id="XP_012575643.1"/>
    </source>
</evidence>
<dbReference type="PROSITE" id="PS50084">
    <property type="entry name" value="KH_TYPE_1"/>
    <property type="match status" value="5"/>
</dbReference>
<feature type="domain" description="K Homology" evidence="4">
    <location>
        <begin position="406"/>
        <end position="481"/>
    </location>
</feature>
<dbReference type="GeneID" id="101505699"/>
<reference evidence="5" key="1">
    <citation type="journal article" date="2013" name="Nat. Biotechnol.">
        <title>Draft genome sequence of chickpea (Cicer arietinum) provides a resource for trait improvement.</title>
        <authorList>
            <person name="Varshney R.K."/>
            <person name="Song C."/>
            <person name="Saxena R.K."/>
            <person name="Azam S."/>
            <person name="Yu S."/>
            <person name="Sharpe A.G."/>
            <person name="Cannon S."/>
            <person name="Baek J."/>
            <person name="Rosen B.D."/>
            <person name="Tar'an B."/>
            <person name="Millan T."/>
            <person name="Zhang X."/>
            <person name="Ramsay L.D."/>
            <person name="Iwata A."/>
            <person name="Wang Y."/>
            <person name="Nelson W."/>
            <person name="Farmer A.D."/>
            <person name="Gaur P.M."/>
            <person name="Soderlund C."/>
            <person name="Penmetsa R.V."/>
            <person name="Xu C."/>
            <person name="Bharti A.K."/>
            <person name="He W."/>
            <person name="Winter P."/>
            <person name="Zhao S."/>
            <person name="Hane J.K."/>
            <person name="Carrasquilla-Garcia N."/>
            <person name="Condie J.A."/>
            <person name="Upadhyaya H.D."/>
            <person name="Luo M.C."/>
            <person name="Thudi M."/>
            <person name="Gowda C.L."/>
            <person name="Singh N.P."/>
            <person name="Lichtenzveig J."/>
            <person name="Gali K.K."/>
            <person name="Rubio J."/>
            <person name="Nadarajan N."/>
            <person name="Dolezel J."/>
            <person name="Bansal K.C."/>
            <person name="Xu X."/>
            <person name="Edwards D."/>
            <person name="Zhang G."/>
            <person name="Kahl G."/>
            <person name="Gil J."/>
            <person name="Singh K.B."/>
            <person name="Datta S.K."/>
            <person name="Jackson S.A."/>
            <person name="Wang J."/>
            <person name="Cook D.R."/>
        </authorList>
    </citation>
    <scope>NUCLEOTIDE SEQUENCE [LARGE SCALE GENOMIC DNA]</scope>
    <source>
        <strain evidence="5">cv. CDC Frontier</strain>
    </source>
</reference>
<evidence type="ECO:0000256" key="3">
    <source>
        <dbReference type="SAM" id="MobiDB-lite"/>
    </source>
</evidence>
<dbReference type="InterPro" id="IPR004087">
    <property type="entry name" value="KH_dom"/>
</dbReference>
<dbReference type="PANTHER" id="PTHR10288">
    <property type="entry name" value="KH DOMAIN CONTAINING RNA BINDING PROTEIN"/>
    <property type="match status" value="1"/>
</dbReference>
<keyword evidence="1" id="KW-0677">Repeat</keyword>
<gene>
    <name evidence="6" type="primary">LOC101505699</name>
</gene>
<dbReference type="CDD" id="cd22459">
    <property type="entry name" value="KH-I_PEPPER_rpt1_like"/>
    <property type="match status" value="1"/>
</dbReference>
<feature type="domain" description="K Homology" evidence="4">
    <location>
        <begin position="46"/>
        <end position="140"/>
    </location>
</feature>
<dbReference type="CDD" id="cd22460">
    <property type="entry name" value="KH-I_PEPPER_rpt2_like"/>
    <property type="match status" value="1"/>
</dbReference>
<feature type="domain" description="K Homology" evidence="4">
    <location>
        <begin position="761"/>
        <end position="831"/>
    </location>
</feature>
<dbReference type="SMART" id="SM00322">
    <property type="entry name" value="KH"/>
    <property type="match status" value="5"/>
</dbReference>
<dbReference type="GO" id="GO:0003723">
    <property type="term" value="F:RNA binding"/>
    <property type="evidence" value="ECO:0007669"/>
    <property type="project" value="UniProtKB-UniRule"/>
</dbReference>
<keyword evidence="2" id="KW-0694">RNA-binding</keyword>
<dbReference type="OrthoDB" id="442947at2759"/>
<accession>A0A1S3EJQ7</accession>
<evidence type="ECO:0000256" key="1">
    <source>
        <dbReference type="ARBA" id="ARBA00022737"/>
    </source>
</evidence>
<dbReference type="RefSeq" id="XP_012575643.1">
    <property type="nucleotide sequence ID" value="XM_012720189.2"/>
</dbReference>